<feature type="compositionally biased region" description="Polar residues" evidence="1">
    <location>
        <begin position="497"/>
        <end position="511"/>
    </location>
</feature>
<feature type="region of interest" description="Disordered" evidence="1">
    <location>
        <begin position="492"/>
        <end position="519"/>
    </location>
</feature>
<evidence type="ECO:0000313" key="3">
    <source>
        <dbReference type="Proteomes" id="UP000193240"/>
    </source>
</evidence>
<dbReference type="AlphaFoldDB" id="A0A1Y2M9A7"/>
<evidence type="ECO:0000313" key="2">
    <source>
        <dbReference type="EMBL" id="OSS52602.1"/>
    </source>
</evidence>
<proteinExistence type="predicted"/>
<feature type="region of interest" description="Disordered" evidence="1">
    <location>
        <begin position="1"/>
        <end position="49"/>
    </location>
</feature>
<feature type="compositionally biased region" description="Low complexity" evidence="1">
    <location>
        <begin position="197"/>
        <end position="206"/>
    </location>
</feature>
<organism evidence="2 3">
    <name type="scientific">Epicoccum nigrum</name>
    <name type="common">Soil fungus</name>
    <name type="synonym">Epicoccum purpurascens</name>
    <dbReference type="NCBI Taxonomy" id="105696"/>
    <lineage>
        <taxon>Eukaryota</taxon>
        <taxon>Fungi</taxon>
        <taxon>Dikarya</taxon>
        <taxon>Ascomycota</taxon>
        <taxon>Pezizomycotina</taxon>
        <taxon>Dothideomycetes</taxon>
        <taxon>Pleosporomycetidae</taxon>
        <taxon>Pleosporales</taxon>
        <taxon>Pleosporineae</taxon>
        <taxon>Didymellaceae</taxon>
        <taxon>Epicoccum</taxon>
    </lineage>
</organism>
<dbReference type="GO" id="GO:0003700">
    <property type="term" value="F:DNA-binding transcription factor activity"/>
    <property type="evidence" value="ECO:0007669"/>
    <property type="project" value="InterPro"/>
</dbReference>
<dbReference type="STRING" id="105696.A0A1Y2M9A7"/>
<reference evidence="2 3" key="1">
    <citation type="journal article" date="2017" name="Genome Announc.">
        <title>Genome sequence of the saprophytic ascomycete Epicoccum nigrum ICMP 19927 strain isolated from New Zealand.</title>
        <authorList>
            <person name="Fokin M."/>
            <person name="Fleetwood D."/>
            <person name="Weir B.S."/>
            <person name="Villas-Boas S.G."/>
        </authorList>
    </citation>
    <scope>NUCLEOTIDE SEQUENCE [LARGE SCALE GENOMIC DNA]</scope>
    <source>
        <strain evidence="2 3">ICMP 19927</strain>
    </source>
</reference>
<dbReference type="InParanoid" id="A0A1Y2M9A7"/>
<keyword evidence="3" id="KW-1185">Reference proteome</keyword>
<evidence type="ECO:0000256" key="1">
    <source>
        <dbReference type="SAM" id="MobiDB-lite"/>
    </source>
</evidence>
<accession>A0A1Y2M9A7</accession>
<dbReference type="Proteomes" id="UP000193240">
    <property type="component" value="Unassembled WGS sequence"/>
</dbReference>
<sequence length="641" mass="71064">MKSTESTEKTRKRSRTSEDADDAVVTSGSKKARGRPRVDTQDATAADRRRTQIRLAQRAYRQRKETTIASLKKQRSQLHGIINEMNKTFLHYNESIAQSGVLQLNSGLAGEIKKMNEEIANCVKTANERILESDEEEAVVTEPVQALRTDVAQVVATETSPSRISASTEDVVPWGYAMSSQASERSRAANRTPQPGSYLSRISSSSYDLPESNNHNSLTRRYHYTVGEVLDQSRSAKLSYQSRVTEEGTHEQQQQDNPASLPFGLLDIPSREQSPFVPPYIFPIDVPAMGAELPPPARAHQSYTLLTDATPMPALSYSYEEVTFARRLTRATLEAGILLLSSPHIHPAILQHIFKLSLPYQTPEQICNRFKTILSRGVTEDLDWYATPFIHLGGAGTHYQRRDANGKLIPLKNTWTIRSFGPLERHMIRLESVSDGQTQDLQGIDLAGFEGEWFDAHDVQGYLEEHWHCKIDARSSFAECLVDDDSAPLWEREARSPSLSRGSTASNSDVSTPPAVPPFNPFQPSFGLPMSLDSGPISNSFPAPPKHGLAEVSFDQTLGLDLAPGFDMGFGGRSGYNMLGLNMMGEAEQLPTVKQKAKKAAWVDVQKLIDTLMKGAVCLGRAPGFRRKDVDIAFRNAIIHI</sequence>
<feature type="region of interest" description="Disordered" evidence="1">
    <location>
        <begin position="237"/>
        <end position="259"/>
    </location>
</feature>
<dbReference type="InterPro" id="IPR046347">
    <property type="entry name" value="bZIP_sf"/>
</dbReference>
<dbReference type="OMA" id="FMNFFDF"/>
<gene>
    <name evidence="2" type="ORF">B5807_02222</name>
</gene>
<feature type="region of interest" description="Disordered" evidence="1">
    <location>
        <begin position="181"/>
        <end position="215"/>
    </location>
</feature>
<dbReference type="Gene3D" id="1.20.5.170">
    <property type="match status" value="1"/>
</dbReference>
<protein>
    <recommendedName>
        <fullName evidence="4">BZIP domain-containing protein</fullName>
    </recommendedName>
</protein>
<dbReference type="EMBL" id="KZ107839">
    <property type="protein sequence ID" value="OSS52602.1"/>
    <property type="molecule type" value="Genomic_DNA"/>
</dbReference>
<dbReference type="CDD" id="cd14688">
    <property type="entry name" value="bZIP_YAP"/>
    <property type="match status" value="1"/>
</dbReference>
<dbReference type="PANTHER" id="PTHR40618:SF1">
    <property type="entry name" value="B-ZIP TRANSCRIPTION FACTOR (EUROFUNG)"/>
    <property type="match status" value="1"/>
</dbReference>
<feature type="compositionally biased region" description="Polar residues" evidence="1">
    <location>
        <begin position="181"/>
        <end position="195"/>
    </location>
</feature>
<dbReference type="SUPFAM" id="SSF57959">
    <property type="entry name" value="Leucine zipper domain"/>
    <property type="match status" value="1"/>
</dbReference>
<evidence type="ECO:0008006" key="4">
    <source>
        <dbReference type="Google" id="ProtNLM"/>
    </source>
</evidence>
<feature type="compositionally biased region" description="Basic and acidic residues" evidence="1">
    <location>
        <begin position="36"/>
        <end position="49"/>
    </location>
</feature>
<name>A0A1Y2M9A7_EPING</name>
<dbReference type="PANTHER" id="PTHR40618">
    <property type="entry name" value="B-ZIP TRANSCRIPTION FACTOR (EUROFUNG)-RELATED"/>
    <property type="match status" value="1"/>
</dbReference>